<dbReference type="eggNOG" id="COG0758">
    <property type="taxonomic scope" value="Bacteria"/>
</dbReference>
<dbReference type="PANTHER" id="PTHR43022">
    <property type="entry name" value="PROTEIN SMF"/>
    <property type="match status" value="1"/>
</dbReference>
<sequence length="340" mass="36246">MKVNPLALAVDLLPALSGKEKEKLFASLSSVEEFARLTQGEIERMIGRIIPRARLSPAEALKAAEKEVRLCEAKGISVCRRGERLYPPLLGETFDPPFLLYYIGNLEPKEPRFFVSVVGTRHPTLEGSRAAYLLGCDAVQEGGVVVSGLARGIDSAAHKGAVDAGGPTWAVLGSGLCELYPRHHRRLAIRIVEAGGALISEYAPSVPARKHHFPERNRIIAGCTRGTVVVEAPARSGALITAQYALDEGRDVFVHGDLLSSPQGEGVRALADSGAKAVGGIADILEDWGIPSQREAPADGGGGSRAEDRGRPGETVARLMEAELEGHILRHGGSIIKRKP</sequence>
<dbReference type="GO" id="GO:0009294">
    <property type="term" value="P:DNA-mediated transformation"/>
    <property type="evidence" value="ECO:0007669"/>
    <property type="project" value="InterPro"/>
</dbReference>
<proteinExistence type="inferred from homology"/>
<reference key="1">
    <citation type="submission" date="2009-08" db="EMBL/GenBank/DDBJ databases">
        <title>The genome sequence of Spirochaeta thermophila DSM6192.</title>
        <authorList>
            <person name="Angelov A."/>
            <person name="Mientus M."/>
            <person name="Wittenberg S."/>
            <person name="Lehmann R."/>
            <person name="Liesegang H."/>
            <person name="Daniel R."/>
            <person name="Liebl W."/>
        </authorList>
    </citation>
    <scope>NUCLEOTIDE SEQUENCE</scope>
    <source>
        <strain>DSM 6192</strain>
    </source>
</reference>
<accession>E0RS62</accession>
<gene>
    <name evidence="4" type="primary">dprA</name>
    <name evidence="4" type="ordered locus">STHERM_c09020</name>
</gene>
<evidence type="ECO:0000259" key="3">
    <source>
        <dbReference type="Pfam" id="PF02481"/>
    </source>
</evidence>
<name>E0RS62_WINT6</name>
<dbReference type="PANTHER" id="PTHR43022:SF1">
    <property type="entry name" value="PROTEIN SMF"/>
    <property type="match status" value="1"/>
</dbReference>
<dbReference type="SUPFAM" id="SSF102405">
    <property type="entry name" value="MCP/YpsA-like"/>
    <property type="match status" value="1"/>
</dbReference>
<organism evidence="4 5">
    <name type="scientific">Winmispira thermophila (strain ATCC 49972 / DSM 6192 / RI 19.B1)</name>
    <name type="common">Spirochaeta thermophila</name>
    <dbReference type="NCBI Taxonomy" id="665571"/>
    <lineage>
        <taxon>Bacteria</taxon>
        <taxon>Pseudomonadati</taxon>
        <taxon>Spirochaetota</taxon>
        <taxon>Spirochaetia</taxon>
        <taxon>Winmispirales</taxon>
        <taxon>Winmispiraceae</taxon>
        <taxon>Winmispira</taxon>
    </lineage>
</organism>
<dbReference type="Proteomes" id="UP000001296">
    <property type="component" value="Chromosome"/>
</dbReference>
<evidence type="ECO:0000313" key="4">
    <source>
        <dbReference type="EMBL" id="ADN01849.1"/>
    </source>
</evidence>
<dbReference type="NCBIfam" id="TIGR00732">
    <property type="entry name" value="dprA"/>
    <property type="match status" value="1"/>
</dbReference>
<dbReference type="Gene3D" id="3.40.50.450">
    <property type="match status" value="1"/>
</dbReference>
<feature type="region of interest" description="Disordered" evidence="2">
    <location>
        <begin position="289"/>
        <end position="315"/>
    </location>
</feature>
<dbReference type="InterPro" id="IPR057666">
    <property type="entry name" value="DrpA_SLOG"/>
</dbReference>
<protein>
    <submittedName>
        <fullName evidence="4">Putative DNA processing protein DprA</fullName>
    </submittedName>
</protein>
<reference evidence="4 5" key="2">
    <citation type="journal article" date="2010" name="J. Bacteriol.">
        <title>Genome sequence of the polysaccharide-degrading, thermophilic anaerobe Spirochaeta thermophila DSM 6192.</title>
        <authorList>
            <person name="Angelov A."/>
            <person name="Liebl S."/>
            <person name="Ballschmiter M."/>
            <person name="Bomeke M."/>
            <person name="Lehmann R."/>
            <person name="Liesegang H."/>
            <person name="Daniel R."/>
            <person name="Liebl W."/>
        </authorList>
    </citation>
    <scope>NUCLEOTIDE SEQUENCE [LARGE SCALE GENOMIC DNA]</scope>
    <source>
        <strain evidence="5">ATCC 49972 / DSM 6192 / RI 19.B1</strain>
    </source>
</reference>
<dbReference type="PaxDb" id="665571-STHERM_c09020"/>
<evidence type="ECO:0000313" key="5">
    <source>
        <dbReference type="Proteomes" id="UP000001296"/>
    </source>
</evidence>
<evidence type="ECO:0000256" key="2">
    <source>
        <dbReference type="SAM" id="MobiDB-lite"/>
    </source>
</evidence>
<comment type="similarity">
    <text evidence="1">Belongs to the DprA/Smf family.</text>
</comment>
<dbReference type="HOGENOM" id="CLU_029601_3_1_12"/>
<dbReference type="AlphaFoldDB" id="E0RS62"/>
<dbReference type="EMBL" id="CP001698">
    <property type="protein sequence ID" value="ADN01849.1"/>
    <property type="molecule type" value="Genomic_DNA"/>
</dbReference>
<feature type="domain" description="Smf/DprA SLOG" evidence="3">
    <location>
        <begin position="81"/>
        <end position="288"/>
    </location>
</feature>
<dbReference type="InterPro" id="IPR003488">
    <property type="entry name" value="DprA"/>
</dbReference>
<evidence type="ECO:0000256" key="1">
    <source>
        <dbReference type="ARBA" id="ARBA00006525"/>
    </source>
</evidence>
<dbReference type="RefSeq" id="WP_013313690.1">
    <property type="nucleotide sequence ID" value="NC_014484.1"/>
</dbReference>
<dbReference type="Pfam" id="PF02481">
    <property type="entry name" value="DNA_processg_A"/>
    <property type="match status" value="1"/>
</dbReference>
<dbReference type="KEGG" id="sta:STHERM_c09020"/>